<dbReference type="RefSeq" id="WP_080887891.1">
    <property type="nucleotide sequence ID" value="NZ_LT828648.1"/>
</dbReference>
<protein>
    <submittedName>
        <fullName evidence="1">Uncharacterized protein</fullName>
    </submittedName>
</protein>
<accession>A0A1W1IA01</accession>
<keyword evidence="2" id="KW-1185">Reference proteome</keyword>
<dbReference type="Proteomes" id="UP000192042">
    <property type="component" value="Chromosome I"/>
</dbReference>
<dbReference type="EMBL" id="LT828648">
    <property type="protein sequence ID" value="SLM49709.1"/>
    <property type="molecule type" value="Genomic_DNA"/>
</dbReference>
<evidence type="ECO:0000313" key="2">
    <source>
        <dbReference type="Proteomes" id="UP000192042"/>
    </source>
</evidence>
<reference evidence="1 2" key="1">
    <citation type="submission" date="2017-03" db="EMBL/GenBank/DDBJ databases">
        <authorList>
            <person name="Afonso C.L."/>
            <person name="Miller P.J."/>
            <person name="Scott M.A."/>
            <person name="Spackman E."/>
            <person name="Goraichik I."/>
            <person name="Dimitrov K.M."/>
            <person name="Suarez D.L."/>
            <person name="Swayne D.E."/>
        </authorList>
    </citation>
    <scope>NUCLEOTIDE SEQUENCE [LARGE SCALE GENOMIC DNA]</scope>
    <source>
        <strain evidence="1">Genome sequencing of Nitrospira japonica strain NJ11</strain>
    </source>
</reference>
<dbReference type="STRING" id="1325564.NSJP_3542"/>
<dbReference type="AlphaFoldDB" id="A0A1W1IA01"/>
<name>A0A1W1IA01_9BACT</name>
<gene>
    <name evidence="1" type="ORF">NSJP_3542</name>
</gene>
<sequence length="156" mass="18101">MMPIDESTYGAKPLDEDRFDYHVWKAEGLSLGGPGRDAAVEQAVQSARNKLGPGWELDHINHGTVVPPQLVFRKAMPETVLHRRYKNYDVWSSPSQFDSDGTYLRVVKIRNQQRTWTRRIVHEHESRYTTIEEAHAEGFVLAHRIIDEAERNPYIF</sequence>
<evidence type="ECO:0000313" key="1">
    <source>
        <dbReference type="EMBL" id="SLM49709.1"/>
    </source>
</evidence>
<dbReference type="KEGG" id="nja:NSJP_3542"/>
<proteinExistence type="predicted"/>
<organism evidence="1 2">
    <name type="scientific">Nitrospira japonica</name>
    <dbReference type="NCBI Taxonomy" id="1325564"/>
    <lineage>
        <taxon>Bacteria</taxon>
        <taxon>Pseudomonadati</taxon>
        <taxon>Nitrospirota</taxon>
        <taxon>Nitrospiria</taxon>
        <taxon>Nitrospirales</taxon>
        <taxon>Nitrospiraceae</taxon>
        <taxon>Nitrospira</taxon>
    </lineage>
</organism>